<dbReference type="KEGG" id="mets:DK389_16195"/>
<evidence type="ECO:0008006" key="3">
    <source>
        <dbReference type="Google" id="ProtNLM"/>
    </source>
</evidence>
<accession>A0A2U8W8C5</accession>
<dbReference type="RefSeq" id="WP_109891079.1">
    <property type="nucleotide sequence ID" value="NZ_CP029550.1"/>
</dbReference>
<reference evidence="2" key="1">
    <citation type="submission" date="2018-05" db="EMBL/GenBank/DDBJ databases">
        <title>Complete Genome Sequence of Methylobacterium sp. 17SD2-17.</title>
        <authorList>
            <person name="Srinivasan S."/>
        </authorList>
    </citation>
    <scope>NUCLEOTIDE SEQUENCE [LARGE SCALE GENOMIC DNA]</scope>
    <source>
        <strain evidence="2">17SD2-17</strain>
    </source>
</reference>
<keyword evidence="2" id="KW-1185">Reference proteome</keyword>
<gene>
    <name evidence="1" type="ORF">DK389_16195</name>
</gene>
<dbReference type="EMBL" id="CP029550">
    <property type="protein sequence ID" value="AWN41760.1"/>
    <property type="molecule type" value="Genomic_DNA"/>
</dbReference>
<evidence type="ECO:0000313" key="1">
    <source>
        <dbReference type="EMBL" id="AWN41760.1"/>
    </source>
</evidence>
<protein>
    <recommendedName>
        <fullName evidence="3">Calcium-binding protein</fullName>
    </recommendedName>
</protein>
<dbReference type="Proteomes" id="UP000245926">
    <property type="component" value="Chromosome"/>
</dbReference>
<proteinExistence type="predicted"/>
<dbReference type="OrthoDB" id="7953605at2"/>
<organism evidence="1 2">
    <name type="scientific">Methylobacterium durans</name>
    <dbReference type="NCBI Taxonomy" id="2202825"/>
    <lineage>
        <taxon>Bacteria</taxon>
        <taxon>Pseudomonadati</taxon>
        <taxon>Pseudomonadota</taxon>
        <taxon>Alphaproteobacteria</taxon>
        <taxon>Hyphomicrobiales</taxon>
        <taxon>Methylobacteriaceae</taxon>
        <taxon>Methylobacterium</taxon>
    </lineage>
</organism>
<evidence type="ECO:0000313" key="2">
    <source>
        <dbReference type="Proteomes" id="UP000245926"/>
    </source>
</evidence>
<sequence>MVLDPAGLSFFIPISNSDPVITASALVSEIDAAAHIGVLDAAVSHGSAQATASLTLASPDGSGRITEAQLLGAITKPGDYARLSGSASVTLPLSSTTLNASRVLTASWSDLAQPQAVSLNLPELGDFAKFGSLSMEGLLKALQALPQALQGLFGADGLGTSLPLFGRALPDLAGLRDQLSAAFSGLTDGLATLPDVLGALAKVGVLGPVQVSGNDVRFDLTLNHAIDQDQAFALDEALGPLSLTAGGTVRVTGRVSTNLHLGLSLDPTKADDQRLYLIADGSSLIDVALQAATSAPLVATATLGVVRVGVQGGTLSLGGRINSGNGTSVDPNQPAQVRLTLKSPNNSGRVTLWDLVQTPSAVFTLATSGAANVNLPLQGFGSGASPTPVSLTWSLDDLTQAPGTQFDSAALAKLVPDLSSLVSTSTLSAAAQKGLEALQTQWFSSLWATLQANPVLHSELPLIHQSLADLLNLSDPQSGTFQELSAAIFTAIRNPANSQDSFLDRLQTNLDGVQGLRAVVDAAKTFSGLVSGQDRAAQSQLGLNATSDVDIYNLSIDVSKTLAQVGLSLTEADSPLAATLQLAASATAGLKLDLTLGFNHDPSLSFEQATLLRVNDLAVSFHLGQVQTAKATVSGPLPVDGHLADDLRFAVTANGAPSFTVEVRASSSTQNTSALDLVGEVNAALQPLNASLNKAVPGSGTILASLDASGQMVLQIIGAQPTLVVTSEAQSYARATLGFAPSATAQAVNLTANIGLLDAAATVQKAAYDLSLDVAVGSGGLQSLDQLLGTNSGRLITVSVTDSHLDLALSLHGQIQGLDQGEATLSVTGDPLSPSSLAVALTGERALDFERFADLSANQLVGALSQLAQWLVKVSGSDALSQKLPLTSLTVGQVLQFGSKFGQDISGHLLEGQTGGATFASLSALKQALIALANNPGDQNPVTLSYDQARDRLVIGLSLHQDLGAVQAGFEYAGAIGGLSSLGASATGSLSVSASDTLSLTLGVDLATVGASLVGNRAAPSDGQLKSGRDAAFTLIVNGKQVPVRLPVAATSSNTSTADLAADLGVAVANALRAAGLDPSLLVVSASYTAVGPVLRIDQAAGSHVPLSLLTDSLDPTVTDLGFAAATGRELISLTPSAQPLPETGRLAGDLVFNLSANGLSPHTIRIAQAETAANGSASDLVKQVNAALESLNVDLDKAGSSRVLASLDSSGRLVLRVSGVRPVLTLTTDAQGYAHTALAFSMSAEKRGGTALQEGTTPALSRISIEELSVAAQVAISGALNGSAQFQLVQLGIANGQAQADATLHIGLSPGSHSLGDLLKQGTSLGSVLTPLQLDGDAHLSLPVSVSGPLAGALNLPANATITAEAAFALAAQGPLSIAWTPDFSRAGNLLDFSSLSADAIKNGLIGLAQQIEALFSGGAFTHSLPGVNLSLESLTHLGSSLAASIKALGQTIGDGLNTLKTSLTEFEAQLAKQVQAILQKGLSASGEIAPNVTVTATLDQGGTNLQFAVEITPSFAATQLPLNLDLTALSLANAIPGVGNLLDLSGQGDLTFTPTAKLHLGFGFNLADDRAYLDGSTKFELGARIDSGAGLNVTLALGPIAFAVKNGSATLTNQAGTDAAAISVTMLDAGRKYYLSDLAALSNAFQINIDGVAKVVLPVYYNDALQDTLTVSADIAKLFSGLANAASITQSDPNFSFGSIFDSGDILSSLTTNLDGLLAALQRTLSGRLADVRLPIIGTNLAGVADFIGKLRVIKDALTAETLLSTLAALPGAATDAQGEPKVTLRYAVEGDTAEGDTALRTFDPNNAEGKTFAQTIAGQKLANIKIDLHLGNTEHYTSGVGFDLGLPGLQLGITDGSSLDTAVAWALNLSFGADRSGFYVDTSTADELALSVSVAPSADFQAFGEIGILQALITNHIDQQDPTRRTALTGALAIDLVGSQADSIGTVLGNLSQASLRADLQVAADLDLNLGVNFKKDAAGHYTGTSDFPSLHGELVLDPWHVLQVGSLPSAAEAAPNVALRDFTFEFGDFVTNILKPAVDKLDAVIEPIMPVIDVLTTRVPGISDVLGHDVTVLDLAAQLGAVSPGAAQFIDNIATLGHLIHAIDSMGGLGIKIGDLNFGSLDLRNAGAQTSTALDWGIQGPTTSIDDQISEGASDLEHASEASGFSFPVLQNPASLFGLLFGKDVDLIKYQSPVLSANLDYSMTFGPFVVVVVPVFFELGAYLNASAQIDLGFDTHGMIPDAGGHYNILNGLYIDNTVPQLQFSGGVYGKGYAGFDITPFGALAGGLQVGLDFTANMTLADPTPEDHKVRGSDLEYAITNGGDFGPFNTSGIVEAYLDVFYKAGFYLPHYSFPASVSWSFVGINERHRVLTEVLADLSQNHSTPQLATLGEDGVLRLNIGSRADHRGGSDAIAQAVDEDYTIRSLGDGVVQVSAFGLTQRYGGPKKDGSAPIYVNSIWGDAGPATTASWSRERSGATTAVTWRSSSTAARGTTFCRAAAARAPSSAAAATIF</sequence>
<name>A0A2U8W8C5_9HYPH</name>